<gene>
    <name evidence="1" type="ORF">MARPO_0073s0036</name>
</gene>
<keyword evidence="2" id="KW-1185">Reference proteome</keyword>
<organism evidence="1 2">
    <name type="scientific">Marchantia polymorpha</name>
    <name type="common">Common liverwort</name>
    <name type="synonym">Marchantia aquatica</name>
    <dbReference type="NCBI Taxonomy" id="3197"/>
    <lineage>
        <taxon>Eukaryota</taxon>
        <taxon>Viridiplantae</taxon>
        <taxon>Streptophyta</taxon>
        <taxon>Embryophyta</taxon>
        <taxon>Marchantiophyta</taxon>
        <taxon>Marchantiopsida</taxon>
        <taxon>Marchantiidae</taxon>
        <taxon>Marchantiales</taxon>
        <taxon>Marchantiaceae</taxon>
        <taxon>Marchantia</taxon>
    </lineage>
</organism>
<evidence type="ECO:0000313" key="1">
    <source>
        <dbReference type="EMBL" id="PTQ35162.1"/>
    </source>
</evidence>
<sequence>MRLVQVQRWRETKRLARCYSQPHHMRLYLGSISCQASSVASVTCSFAKPRSTSQGRWIVFKARIERIMCFSCSAQTFLAHYHPCRCLSSQRLRAKVKSGLLALVSSFHPRPS</sequence>
<accession>A0A2R6WMV1</accession>
<reference evidence="2" key="1">
    <citation type="journal article" date="2017" name="Cell">
        <title>Insights into land plant evolution garnered from the Marchantia polymorpha genome.</title>
        <authorList>
            <person name="Bowman J.L."/>
            <person name="Kohchi T."/>
            <person name="Yamato K.T."/>
            <person name="Jenkins J."/>
            <person name="Shu S."/>
            <person name="Ishizaki K."/>
            <person name="Yamaoka S."/>
            <person name="Nishihama R."/>
            <person name="Nakamura Y."/>
            <person name="Berger F."/>
            <person name="Adam C."/>
            <person name="Aki S.S."/>
            <person name="Althoff F."/>
            <person name="Araki T."/>
            <person name="Arteaga-Vazquez M.A."/>
            <person name="Balasubrmanian S."/>
            <person name="Barry K."/>
            <person name="Bauer D."/>
            <person name="Boehm C.R."/>
            <person name="Briginshaw L."/>
            <person name="Caballero-Perez J."/>
            <person name="Catarino B."/>
            <person name="Chen F."/>
            <person name="Chiyoda S."/>
            <person name="Chovatia M."/>
            <person name="Davies K.M."/>
            <person name="Delmans M."/>
            <person name="Demura T."/>
            <person name="Dierschke T."/>
            <person name="Dolan L."/>
            <person name="Dorantes-Acosta A.E."/>
            <person name="Eklund D.M."/>
            <person name="Florent S.N."/>
            <person name="Flores-Sandoval E."/>
            <person name="Fujiyama A."/>
            <person name="Fukuzawa H."/>
            <person name="Galik B."/>
            <person name="Grimanelli D."/>
            <person name="Grimwood J."/>
            <person name="Grossniklaus U."/>
            <person name="Hamada T."/>
            <person name="Haseloff J."/>
            <person name="Hetherington A.J."/>
            <person name="Higo A."/>
            <person name="Hirakawa Y."/>
            <person name="Hundley H.N."/>
            <person name="Ikeda Y."/>
            <person name="Inoue K."/>
            <person name="Inoue S.I."/>
            <person name="Ishida S."/>
            <person name="Jia Q."/>
            <person name="Kakita M."/>
            <person name="Kanazawa T."/>
            <person name="Kawai Y."/>
            <person name="Kawashima T."/>
            <person name="Kennedy M."/>
            <person name="Kinose K."/>
            <person name="Kinoshita T."/>
            <person name="Kohara Y."/>
            <person name="Koide E."/>
            <person name="Komatsu K."/>
            <person name="Kopischke S."/>
            <person name="Kubo M."/>
            <person name="Kyozuka J."/>
            <person name="Lagercrantz U."/>
            <person name="Lin S.S."/>
            <person name="Lindquist E."/>
            <person name="Lipzen A.M."/>
            <person name="Lu C.W."/>
            <person name="De Luna E."/>
            <person name="Martienssen R.A."/>
            <person name="Minamino N."/>
            <person name="Mizutani M."/>
            <person name="Mizutani M."/>
            <person name="Mochizuki N."/>
            <person name="Monte I."/>
            <person name="Mosher R."/>
            <person name="Nagasaki H."/>
            <person name="Nakagami H."/>
            <person name="Naramoto S."/>
            <person name="Nishitani K."/>
            <person name="Ohtani M."/>
            <person name="Okamoto T."/>
            <person name="Okumura M."/>
            <person name="Phillips J."/>
            <person name="Pollak B."/>
            <person name="Reinders A."/>
            <person name="Rovekamp M."/>
            <person name="Sano R."/>
            <person name="Sawa S."/>
            <person name="Schmid M.W."/>
            <person name="Shirakawa M."/>
            <person name="Solano R."/>
            <person name="Spunde A."/>
            <person name="Suetsugu N."/>
            <person name="Sugano S."/>
            <person name="Sugiyama A."/>
            <person name="Sun R."/>
            <person name="Suzuki Y."/>
            <person name="Takenaka M."/>
            <person name="Takezawa D."/>
            <person name="Tomogane H."/>
            <person name="Tsuzuki M."/>
            <person name="Ueda T."/>
            <person name="Umeda M."/>
            <person name="Ward J.M."/>
            <person name="Watanabe Y."/>
            <person name="Yazaki K."/>
            <person name="Yokoyama R."/>
            <person name="Yoshitake Y."/>
            <person name="Yotsui I."/>
            <person name="Zachgo S."/>
            <person name="Schmutz J."/>
        </authorList>
    </citation>
    <scope>NUCLEOTIDE SEQUENCE [LARGE SCALE GENOMIC DNA]</scope>
    <source>
        <strain evidence="2">Tak-1</strain>
    </source>
</reference>
<dbReference type="Gramene" id="Mp5g19070.1">
    <property type="protein sequence ID" value="Mp5g19070.1.cds1"/>
    <property type="gene ID" value="Mp5g19070"/>
</dbReference>
<dbReference type="Proteomes" id="UP000244005">
    <property type="component" value="Unassembled WGS sequence"/>
</dbReference>
<protein>
    <submittedName>
        <fullName evidence="1">Uncharacterized protein</fullName>
    </submittedName>
</protein>
<proteinExistence type="predicted"/>
<evidence type="ECO:0000313" key="2">
    <source>
        <dbReference type="Proteomes" id="UP000244005"/>
    </source>
</evidence>
<name>A0A2R6WMV1_MARPO</name>
<dbReference type="AlphaFoldDB" id="A0A2R6WMV1"/>
<dbReference type="EMBL" id="KZ772745">
    <property type="protein sequence ID" value="PTQ35162.1"/>
    <property type="molecule type" value="Genomic_DNA"/>
</dbReference>